<evidence type="ECO:0000259" key="4">
    <source>
        <dbReference type="SMART" id="SM00796"/>
    </source>
</evidence>
<sequence length="206" mass="22193">MSALSMWSVGEDGLLIELPDVGAVHMLADLIRSHEYADRLVELIPAARTVMLVGPREVLRRIGDDVRTFEPGTAPGGEPRTVEIPIRYDGVDLDDVASRTGLSVEEIVSAHSGAAYSVDFFGFSPGLAYISGTPQAIRIPRRDNPRTRVPVGAVAIANEYTVIYPAATPGGWSIIGTLEGPPMWDTNADPPTRVGLGDRIMFRRVG</sequence>
<dbReference type="Pfam" id="PF02682">
    <property type="entry name" value="CT_C_D"/>
    <property type="match status" value="1"/>
</dbReference>
<evidence type="ECO:0000256" key="2">
    <source>
        <dbReference type="ARBA" id="ARBA00022801"/>
    </source>
</evidence>
<name>A0A2T0ZW34_9ACTN</name>
<dbReference type="InterPro" id="IPR029000">
    <property type="entry name" value="Cyclophilin-like_dom_sf"/>
</dbReference>
<dbReference type="InterPro" id="IPR003833">
    <property type="entry name" value="CT_C_D"/>
</dbReference>
<dbReference type="RefSeq" id="WP_106350200.1">
    <property type="nucleotide sequence ID" value="NZ_PVUE01000016.1"/>
</dbReference>
<dbReference type="PANTHER" id="PTHR34698:SF2">
    <property type="entry name" value="5-OXOPROLINASE SUBUNIT B"/>
    <property type="match status" value="1"/>
</dbReference>
<organism evidence="5 6">
    <name type="scientific">Antricoccus suffuscus</name>
    <dbReference type="NCBI Taxonomy" id="1629062"/>
    <lineage>
        <taxon>Bacteria</taxon>
        <taxon>Bacillati</taxon>
        <taxon>Actinomycetota</taxon>
        <taxon>Actinomycetes</taxon>
        <taxon>Geodermatophilales</taxon>
        <taxon>Antricoccaceae</taxon>
        <taxon>Antricoccus</taxon>
    </lineage>
</organism>
<protein>
    <submittedName>
        <fullName evidence="5">KipI family sensor histidine kinase inhibitor</fullName>
    </submittedName>
</protein>
<dbReference type="Gene3D" id="2.40.100.10">
    <property type="entry name" value="Cyclophilin-like"/>
    <property type="match status" value="1"/>
</dbReference>
<keyword evidence="2" id="KW-0378">Hydrolase</keyword>
<evidence type="ECO:0000313" key="5">
    <source>
        <dbReference type="EMBL" id="PRZ40571.1"/>
    </source>
</evidence>
<dbReference type="GO" id="GO:0016787">
    <property type="term" value="F:hydrolase activity"/>
    <property type="evidence" value="ECO:0007669"/>
    <property type="project" value="UniProtKB-KW"/>
</dbReference>
<dbReference type="Gene3D" id="3.30.1360.40">
    <property type="match status" value="1"/>
</dbReference>
<dbReference type="PANTHER" id="PTHR34698">
    <property type="entry name" value="5-OXOPROLINASE SUBUNIT B"/>
    <property type="match status" value="1"/>
</dbReference>
<dbReference type="OrthoDB" id="9778567at2"/>
<dbReference type="Proteomes" id="UP000237752">
    <property type="component" value="Unassembled WGS sequence"/>
</dbReference>
<evidence type="ECO:0000256" key="3">
    <source>
        <dbReference type="ARBA" id="ARBA00022840"/>
    </source>
</evidence>
<evidence type="ECO:0000313" key="6">
    <source>
        <dbReference type="Proteomes" id="UP000237752"/>
    </source>
</evidence>
<reference evidence="5 6" key="1">
    <citation type="submission" date="2018-03" db="EMBL/GenBank/DDBJ databases">
        <title>Genomic Encyclopedia of Archaeal and Bacterial Type Strains, Phase II (KMG-II): from individual species to whole genera.</title>
        <authorList>
            <person name="Goeker M."/>
        </authorList>
    </citation>
    <scope>NUCLEOTIDE SEQUENCE [LARGE SCALE GENOMIC DNA]</scope>
    <source>
        <strain evidence="5 6">DSM 100065</strain>
    </source>
</reference>
<accession>A0A2T0ZW34</accession>
<dbReference type="SMART" id="SM00796">
    <property type="entry name" value="AHS1"/>
    <property type="match status" value="1"/>
</dbReference>
<keyword evidence="3" id="KW-0067">ATP-binding</keyword>
<comment type="caution">
    <text evidence="5">The sequence shown here is derived from an EMBL/GenBank/DDBJ whole genome shotgun (WGS) entry which is preliminary data.</text>
</comment>
<feature type="domain" description="Carboxyltransferase" evidence="4">
    <location>
        <begin position="4"/>
        <end position="194"/>
    </location>
</feature>
<proteinExistence type="predicted"/>
<dbReference type="SUPFAM" id="SSF50891">
    <property type="entry name" value="Cyclophilin-like"/>
    <property type="match status" value="1"/>
</dbReference>
<dbReference type="EMBL" id="PVUE01000016">
    <property type="protein sequence ID" value="PRZ40571.1"/>
    <property type="molecule type" value="Genomic_DNA"/>
</dbReference>
<gene>
    <name evidence="5" type="ORF">CLV47_116104</name>
</gene>
<evidence type="ECO:0000256" key="1">
    <source>
        <dbReference type="ARBA" id="ARBA00022741"/>
    </source>
</evidence>
<keyword evidence="1" id="KW-0547">Nucleotide-binding</keyword>
<dbReference type="GO" id="GO:0005524">
    <property type="term" value="F:ATP binding"/>
    <property type="evidence" value="ECO:0007669"/>
    <property type="project" value="UniProtKB-KW"/>
</dbReference>
<dbReference type="InterPro" id="IPR010016">
    <property type="entry name" value="PxpB"/>
</dbReference>
<keyword evidence="6" id="KW-1185">Reference proteome</keyword>
<dbReference type="AlphaFoldDB" id="A0A2T0ZW34"/>